<keyword evidence="4" id="KW-1185">Reference proteome</keyword>
<keyword evidence="2" id="KW-1133">Transmembrane helix</keyword>
<dbReference type="InParanoid" id="B3RTA5"/>
<reference evidence="3 4" key="1">
    <citation type="journal article" date="2008" name="Nature">
        <title>The Trichoplax genome and the nature of placozoans.</title>
        <authorList>
            <person name="Srivastava M."/>
            <person name="Begovic E."/>
            <person name="Chapman J."/>
            <person name="Putnam N.H."/>
            <person name="Hellsten U."/>
            <person name="Kawashima T."/>
            <person name="Kuo A."/>
            <person name="Mitros T."/>
            <person name="Salamov A."/>
            <person name="Carpenter M.L."/>
            <person name="Signorovitch A.Y."/>
            <person name="Moreno M.A."/>
            <person name="Kamm K."/>
            <person name="Grimwood J."/>
            <person name="Schmutz J."/>
            <person name="Shapiro H."/>
            <person name="Grigoriev I.V."/>
            <person name="Buss L.W."/>
            <person name="Schierwater B."/>
            <person name="Dellaporta S.L."/>
            <person name="Rokhsar D.S."/>
        </authorList>
    </citation>
    <scope>NUCLEOTIDE SEQUENCE [LARGE SCALE GENOMIC DNA]</scope>
    <source>
        <strain evidence="3 4">Grell-BS-1999</strain>
    </source>
</reference>
<evidence type="ECO:0000256" key="2">
    <source>
        <dbReference type="SAM" id="Phobius"/>
    </source>
</evidence>
<dbReference type="eggNOG" id="ENOG502S657">
    <property type="taxonomic scope" value="Eukaryota"/>
</dbReference>
<dbReference type="PhylomeDB" id="B3RTA5"/>
<dbReference type="InterPro" id="IPR009011">
    <property type="entry name" value="Man6P_isomerase_rcpt-bd_dom_sf"/>
</dbReference>
<dbReference type="Pfam" id="PF02157">
    <property type="entry name" value="Man-6-P_recep"/>
    <property type="match status" value="1"/>
</dbReference>
<evidence type="ECO:0008006" key="5">
    <source>
        <dbReference type="Google" id="ProtNLM"/>
    </source>
</evidence>
<evidence type="ECO:0000313" key="3">
    <source>
        <dbReference type="EMBL" id="EDV26659.1"/>
    </source>
</evidence>
<name>B3RTA5_TRIAD</name>
<dbReference type="Proteomes" id="UP000009022">
    <property type="component" value="Unassembled WGS sequence"/>
</dbReference>
<evidence type="ECO:0000313" key="4">
    <source>
        <dbReference type="Proteomes" id="UP000009022"/>
    </source>
</evidence>
<dbReference type="PANTHER" id="PTHR15071:SF0">
    <property type="entry name" value="MANNOSE 6-PHOSPHATE RECEPTOR-LIKE PROTEIN 1"/>
    <property type="match status" value="1"/>
</dbReference>
<protein>
    <recommendedName>
        <fullName evidence="5">Cation-dependent mannose-6-phosphate receptor</fullName>
    </recommendedName>
</protein>
<dbReference type="RefSeq" id="XP_002110655.1">
    <property type="nucleotide sequence ID" value="XM_002110619.1"/>
</dbReference>
<dbReference type="OMA" id="YLTHRCA"/>
<dbReference type="KEGG" id="tad:TRIADDRAFT_63796"/>
<evidence type="ECO:0000256" key="1">
    <source>
        <dbReference type="ARBA" id="ARBA00023180"/>
    </source>
</evidence>
<dbReference type="GO" id="GO:0000139">
    <property type="term" value="C:Golgi membrane"/>
    <property type="evidence" value="ECO:0007669"/>
    <property type="project" value="UniProtKB-SubCell"/>
</dbReference>
<dbReference type="STRING" id="10228.B3RTA5"/>
<keyword evidence="1" id="KW-0325">Glycoprotein</keyword>
<keyword evidence="2" id="KW-0812">Transmembrane</keyword>
<dbReference type="PANTHER" id="PTHR15071">
    <property type="entry name" value="MANNOSE-6-PHOSPHATE RECEPTOR FAMILY MEMBER"/>
    <property type="match status" value="1"/>
</dbReference>
<dbReference type="SUPFAM" id="SSF50911">
    <property type="entry name" value="Mannose 6-phosphate receptor domain"/>
    <property type="match status" value="1"/>
</dbReference>
<organism evidence="3 4">
    <name type="scientific">Trichoplax adhaerens</name>
    <name type="common">Trichoplax reptans</name>
    <dbReference type="NCBI Taxonomy" id="10228"/>
    <lineage>
        <taxon>Eukaryota</taxon>
        <taxon>Metazoa</taxon>
        <taxon>Placozoa</taxon>
        <taxon>Uniplacotomia</taxon>
        <taxon>Trichoplacea</taxon>
        <taxon>Trichoplacidae</taxon>
        <taxon>Trichoplax</taxon>
    </lineage>
</organism>
<dbReference type="InterPro" id="IPR028927">
    <property type="entry name" value="Man-6-P_rcpt"/>
</dbReference>
<dbReference type="GO" id="GO:0005802">
    <property type="term" value="C:trans-Golgi network"/>
    <property type="evidence" value="ECO:0000318"/>
    <property type="project" value="GO_Central"/>
</dbReference>
<dbReference type="OrthoDB" id="29460at2759"/>
<proteinExistence type="predicted"/>
<keyword evidence="2" id="KW-0472">Membrane</keyword>
<feature type="transmembrane region" description="Helical" evidence="2">
    <location>
        <begin position="92"/>
        <end position="112"/>
    </location>
</feature>
<dbReference type="HOGENOM" id="CLU_1671584_0_0_1"/>
<dbReference type="AlphaFoldDB" id="B3RTA5"/>
<gene>
    <name evidence="3" type="ORF">TRIADDRAFT_63796</name>
</gene>
<dbReference type="GeneID" id="6751868"/>
<sequence>MASSTLYYPVGYQNSTEYGTTPDGNVTLTYTAGGRTAIVTLLCDESVNIASILTVGEFQDHKEHYYFYLTHRCACPGACVPPGLGGLSTGSVLVIIFFVVVIVYFLGGMMFLKFVGHKEGLDIIPNRSFWSSLPGLIKDGIVYFYNSILCWRSDYEKF</sequence>
<accession>B3RTA5</accession>
<dbReference type="CTD" id="6751868"/>
<dbReference type="EMBL" id="DS985243">
    <property type="protein sequence ID" value="EDV26659.1"/>
    <property type="molecule type" value="Genomic_DNA"/>
</dbReference>